<keyword evidence="4" id="KW-0282">Flagellum</keyword>
<organism evidence="4 5">
    <name type="scientific">Paraburkholderia edwinii</name>
    <dbReference type="NCBI Taxonomy" id="2861782"/>
    <lineage>
        <taxon>Bacteria</taxon>
        <taxon>Pseudomonadati</taxon>
        <taxon>Pseudomonadota</taxon>
        <taxon>Betaproteobacteria</taxon>
        <taxon>Burkholderiales</taxon>
        <taxon>Burkholderiaceae</taxon>
        <taxon>Paraburkholderia</taxon>
    </lineage>
</organism>
<dbReference type="EMBL" id="CP080096">
    <property type="protein sequence ID" value="QYD71495.1"/>
    <property type="molecule type" value="Genomic_DNA"/>
</dbReference>
<proteinExistence type="predicted"/>
<evidence type="ECO:0000313" key="4">
    <source>
        <dbReference type="EMBL" id="QYD71495.1"/>
    </source>
</evidence>
<reference evidence="4 5" key="1">
    <citation type="submission" date="2021-07" db="EMBL/GenBank/DDBJ databases">
        <title>Paraburkholderia edwinii protects Aspergillus sp. from phenazines by acting as a toxin sponge.</title>
        <authorList>
            <person name="Dahlstrom K.M."/>
            <person name="Newman D.K."/>
        </authorList>
    </citation>
    <scope>NUCLEOTIDE SEQUENCE [LARGE SCALE GENOMIC DNA]</scope>
    <source>
        <strain evidence="4 5">Pe01</strain>
    </source>
</reference>
<dbReference type="SUPFAM" id="SSF141371">
    <property type="entry name" value="PilZ domain-like"/>
    <property type="match status" value="1"/>
</dbReference>
<accession>A0ABX8UW81</accession>
<sequence length="317" mass="34226">MQTDEPVATTHPADAPSALLDADAVPIGTPLEWSVVDADGSLLFDRGAVVIGPEERRFLFAHFKPRRGDVQAEAENAASGTGDAHSGDDEDTPLALKDTHLSIGALIGIRPQNASGPMYPSRIIGFAPNQSVFVMPPHVDGRPLTLTIGENVEIVAIASQAVFRFVCTVDAVCHLPFDYVVLSKPGVIRRLRERKSIRVRARLPVRFGVNPQGDAYEGLGVMQTISALGMSFGTPWLVAKVGERLRVSFRLQSKDSDTLIETTAIVRNAQPASATDALATHGLEFEQLDAAQQLALKSYVFDRIDDISHWSNAARPA</sequence>
<evidence type="ECO:0000259" key="3">
    <source>
        <dbReference type="Pfam" id="PF12945"/>
    </source>
</evidence>
<evidence type="ECO:0000313" key="5">
    <source>
        <dbReference type="Proteomes" id="UP000826462"/>
    </source>
</evidence>
<feature type="region of interest" description="Disordered" evidence="1">
    <location>
        <begin position="70"/>
        <end position="94"/>
    </location>
</feature>
<keyword evidence="4" id="KW-0969">Cilium</keyword>
<feature type="domain" description="PilZ" evidence="2">
    <location>
        <begin position="194"/>
        <end position="301"/>
    </location>
</feature>
<evidence type="ECO:0000259" key="2">
    <source>
        <dbReference type="Pfam" id="PF07238"/>
    </source>
</evidence>
<protein>
    <submittedName>
        <fullName evidence="4">Flagellar brake protein</fullName>
    </submittedName>
</protein>
<gene>
    <name evidence="4" type="ORF">KZJ38_31255</name>
</gene>
<dbReference type="Gene3D" id="2.40.10.220">
    <property type="entry name" value="predicted glycosyltransferase like domains"/>
    <property type="match status" value="1"/>
</dbReference>
<keyword evidence="5" id="KW-1185">Reference proteome</keyword>
<dbReference type="InterPro" id="IPR009926">
    <property type="entry name" value="T3SS_YcgR_PilZN"/>
</dbReference>
<feature type="domain" description="Type III secretion system flagellar brake protein YcgR PilZN" evidence="3">
    <location>
        <begin position="103"/>
        <end position="185"/>
    </location>
</feature>
<dbReference type="Pfam" id="PF07238">
    <property type="entry name" value="PilZ"/>
    <property type="match status" value="1"/>
</dbReference>
<dbReference type="RefSeq" id="WP_219800924.1">
    <property type="nucleotide sequence ID" value="NZ_CP080096.1"/>
</dbReference>
<name>A0ABX8UW81_9BURK</name>
<dbReference type="Proteomes" id="UP000826462">
    <property type="component" value="Chromosome 2"/>
</dbReference>
<evidence type="ECO:0000256" key="1">
    <source>
        <dbReference type="SAM" id="MobiDB-lite"/>
    </source>
</evidence>
<keyword evidence="4" id="KW-0966">Cell projection</keyword>
<dbReference type="Pfam" id="PF12945">
    <property type="entry name" value="PilZNR"/>
    <property type="match status" value="1"/>
</dbReference>
<dbReference type="InterPro" id="IPR009875">
    <property type="entry name" value="PilZ_domain"/>
</dbReference>